<evidence type="ECO:0000313" key="2">
    <source>
        <dbReference type="Proteomes" id="UP000013049"/>
    </source>
</evidence>
<gene>
    <name evidence="1" type="ORF">F971_02010</name>
</gene>
<dbReference type="EMBL" id="APPC01000017">
    <property type="protein sequence ID" value="ENU92123.1"/>
    <property type="molecule type" value="Genomic_DNA"/>
</dbReference>
<evidence type="ECO:0000313" key="1">
    <source>
        <dbReference type="EMBL" id="ENU92123.1"/>
    </source>
</evidence>
<proteinExistence type="predicted"/>
<dbReference type="HOGENOM" id="CLU_201559_0_0_6"/>
<name>N8W5M7_9GAMM</name>
<dbReference type="eggNOG" id="ENOG5031S4T">
    <property type="taxonomic scope" value="Bacteria"/>
</dbReference>
<reference evidence="1 2" key="1">
    <citation type="submission" date="2013-02" db="EMBL/GenBank/DDBJ databases">
        <title>The Genome Sequence of Acinetobacter sp. NIPH 758.</title>
        <authorList>
            <consortium name="The Broad Institute Genome Sequencing Platform"/>
            <consortium name="The Broad Institute Genome Sequencing Center for Infectious Disease"/>
            <person name="Cerqueira G."/>
            <person name="Feldgarden M."/>
            <person name="Courvalin P."/>
            <person name="Perichon B."/>
            <person name="Grillot-Courvalin C."/>
            <person name="Clermont D."/>
            <person name="Rocha E."/>
            <person name="Yoon E.-J."/>
            <person name="Nemec A."/>
            <person name="Walker B."/>
            <person name="Young S.K."/>
            <person name="Zeng Q."/>
            <person name="Gargeya S."/>
            <person name="Fitzgerald M."/>
            <person name="Haas B."/>
            <person name="Abouelleil A."/>
            <person name="Alvarado L."/>
            <person name="Arachchi H.M."/>
            <person name="Berlin A.M."/>
            <person name="Chapman S.B."/>
            <person name="Dewar J."/>
            <person name="Goldberg J."/>
            <person name="Griggs A."/>
            <person name="Gujja S."/>
            <person name="Hansen M."/>
            <person name="Howarth C."/>
            <person name="Imamovic A."/>
            <person name="Larimer J."/>
            <person name="McCowan C."/>
            <person name="Murphy C."/>
            <person name="Neiman D."/>
            <person name="Pearson M."/>
            <person name="Priest M."/>
            <person name="Roberts A."/>
            <person name="Saif S."/>
            <person name="Shea T."/>
            <person name="Sisk P."/>
            <person name="Sykes S."/>
            <person name="Wortman J."/>
            <person name="Nusbaum C."/>
            <person name="Birren B."/>
        </authorList>
    </citation>
    <scope>NUCLEOTIDE SEQUENCE [LARGE SCALE GENOMIC DNA]</scope>
    <source>
        <strain evidence="1 2">NIPH 758</strain>
    </source>
</reference>
<dbReference type="Proteomes" id="UP000013049">
    <property type="component" value="Unassembled WGS sequence"/>
</dbReference>
<accession>N8W5M7</accession>
<protein>
    <submittedName>
        <fullName evidence="1">Uncharacterized protein</fullName>
    </submittedName>
</protein>
<organism evidence="1 2">
    <name type="scientific">Acinetobacter vivianii</name>
    <dbReference type="NCBI Taxonomy" id="1776742"/>
    <lineage>
        <taxon>Bacteria</taxon>
        <taxon>Pseudomonadati</taxon>
        <taxon>Pseudomonadota</taxon>
        <taxon>Gammaproteobacteria</taxon>
        <taxon>Moraxellales</taxon>
        <taxon>Moraxellaceae</taxon>
        <taxon>Acinetobacter</taxon>
    </lineage>
</organism>
<sequence length="56" mass="6784">MIEDYQDYSEVSSMLNQEYFLSEQNEDAIKYLYKHEADRFLVTIGRKLKGFEVIRE</sequence>
<dbReference type="AlphaFoldDB" id="N8W5M7"/>
<comment type="caution">
    <text evidence="1">The sequence shown here is derived from an EMBL/GenBank/DDBJ whole genome shotgun (WGS) entry which is preliminary data.</text>
</comment>